<comment type="caution">
    <text evidence="1">The sequence shown here is derived from an EMBL/GenBank/DDBJ whole genome shotgun (WGS) entry which is preliminary data.</text>
</comment>
<protein>
    <submittedName>
        <fullName evidence="1">Uncharacterized protein</fullName>
    </submittedName>
</protein>
<proteinExistence type="predicted"/>
<accession>A0A369PNS5</accession>
<sequence>MVIDLNELTLYLIMENWEQLSIGTILKTKKKYYEVVNTFASGNYTIRAIECEHKMGIDDRVIHLGLQDGTWEIIK</sequence>
<name>A0A369PNS5_9SPHI</name>
<evidence type="ECO:0000313" key="2">
    <source>
        <dbReference type="Proteomes" id="UP000253961"/>
    </source>
</evidence>
<keyword evidence="2" id="KW-1185">Reference proteome</keyword>
<organism evidence="1 2">
    <name type="scientific">Pedobacter chinensis</name>
    <dbReference type="NCBI Taxonomy" id="2282421"/>
    <lineage>
        <taxon>Bacteria</taxon>
        <taxon>Pseudomonadati</taxon>
        <taxon>Bacteroidota</taxon>
        <taxon>Sphingobacteriia</taxon>
        <taxon>Sphingobacteriales</taxon>
        <taxon>Sphingobacteriaceae</taxon>
        <taxon>Pedobacter</taxon>
    </lineage>
</organism>
<gene>
    <name evidence="1" type="ORF">DU508_22960</name>
</gene>
<dbReference type="AlphaFoldDB" id="A0A369PNS5"/>
<reference evidence="1 2" key="1">
    <citation type="submission" date="2018-07" db="EMBL/GenBank/DDBJ databases">
        <title>Pedobacter sp. nov., isolated from soil.</title>
        <authorList>
            <person name="Zhou L.Y."/>
            <person name="Du Z.J."/>
        </authorList>
    </citation>
    <scope>NUCLEOTIDE SEQUENCE [LARGE SCALE GENOMIC DNA]</scope>
    <source>
        <strain evidence="1 2">JDX94</strain>
    </source>
</reference>
<dbReference type="Proteomes" id="UP000253961">
    <property type="component" value="Unassembled WGS sequence"/>
</dbReference>
<dbReference type="EMBL" id="QPKV01000016">
    <property type="protein sequence ID" value="RDC54194.1"/>
    <property type="molecule type" value="Genomic_DNA"/>
</dbReference>
<evidence type="ECO:0000313" key="1">
    <source>
        <dbReference type="EMBL" id="RDC54194.1"/>
    </source>
</evidence>